<dbReference type="RefSeq" id="WP_343847517.1">
    <property type="nucleotide sequence ID" value="NZ_BAAAEI010000031.1"/>
</dbReference>
<reference evidence="2 3" key="1">
    <citation type="journal article" date="2019" name="Int. J. Syst. Evol. Microbiol.">
        <title>The Global Catalogue of Microorganisms (GCM) 10K type strain sequencing project: providing services to taxonomists for standard genome sequencing and annotation.</title>
        <authorList>
            <consortium name="The Broad Institute Genomics Platform"/>
            <consortium name="The Broad Institute Genome Sequencing Center for Infectious Disease"/>
            <person name="Wu L."/>
            <person name="Ma J."/>
        </authorList>
    </citation>
    <scope>NUCLEOTIDE SEQUENCE [LARGE SCALE GENOMIC DNA]</scope>
    <source>
        <strain evidence="2 3">JCM 13378</strain>
    </source>
</reference>
<dbReference type="InterPro" id="IPR008965">
    <property type="entry name" value="CBM2/CBM3_carb-bd_dom_sf"/>
</dbReference>
<keyword evidence="3" id="KW-1185">Reference proteome</keyword>
<keyword evidence="1" id="KW-0732">Signal</keyword>
<gene>
    <name evidence="2" type="ORF">GCM10009092_43900</name>
</gene>
<evidence type="ECO:0000256" key="1">
    <source>
        <dbReference type="SAM" id="SignalP"/>
    </source>
</evidence>
<evidence type="ECO:0000313" key="2">
    <source>
        <dbReference type="EMBL" id="GAA0374886.1"/>
    </source>
</evidence>
<feature type="chain" id="PRO_5047080486" description="PEP-CTERM protein-sorting domain-containing protein" evidence="1">
    <location>
        <begin position="19"/>
        <end position="186"/>
    </location>
</feature>
<organism evidence="2 3">
    <name type="scientific">Bowmanella denitrificans</name>
    <dbReference type="NCBI Taxonomy" id="366582"/>
    <lineage>
        <taxon>Bacteria</taxon>
        <taxon>Pseudomonadati</taxon>
        <taxon>Pseudomonadota</taxon>
        <taxon>Gammaproteobacteria</taxon>
        <taxon>Alteromonadales</taxon>
        <taxon>Alteromonadaceae</taxon>
        <taxon>Bowmanella</taxon>
    </lineage>
</organism>
<evidence type="ECO:0000313" key="3">
    <source>
        <dbReference type="Proteomes" id="UP001501757"/>
    </source>
</evidence>
<evidence type="ECO:0008006" key="4">
    <source>
        <dbReference type="Google" id="ProtNLM"/>
    </source>
</evidence>
<accession>A0ABN0XWJ3</accession>
<sequence length="186" mass="19676">MKALLITILLAFSSAGQAALLTWQSDQNPLQVGDSLNVQLRVSDFNELLGGFSGQVSYALAGLELTGWQFGDGFDDGLGSLQMDDHNALAGTLTLDDYADLFADALVIGAKQGTDFVLATLSFRAISAGLHSIGLDSLSLVSFDNQDLLMPQLSALTIQVQDAAQVPVPATILLLASGLLLLRRRL</sequence>
<dbReference type="SUPFAM" id="SSF49384">
    <property type="entry name" value="Carbohydrate-binding domain"/>
    <property type="match status" value="1"/>
</dbReference>
<dbReference type="EMBL" id="BAAAEI010000031">
    <property type="protein sequence ID" value="GAA0374886.1"/>
    <property type="molecule type" value="Genomic_DNA"/>
</dbReference>
<protein>
    <recommendedName>
        <fullName evidence="4">PEP-CTERM protein-sorting domain-containing protein</fullName>
    </recommendedName>
</protein>
<feature type="signal peptide" evidence="1">
    <location>
        <begin position="1"/>
        <end position="18"/>
    </location>
</feature>
<name>A0ABN0XWJ3_9ALTE</name>
<proteinExistence type="predicted"/>
<comment type="caution">
    <text evidence="2">The sequence shown here is derived from an EMBL/GenBank/DDBJ whole genome shotgun (WGS) entry which is preliminary data.</text>
</comment>
<dbReference type="Proteomes" id="UP001501757">
    <property type="component" value="Unassembled WGS sequence"/>
</dbReference>